<sequence length="202" mass="22299">MVVQFRSTSTCTMHSSTESPRRPIVKHVGNDLNISINSNINDLILVGNRSRVNIEQNNGSVKIIGDCCKVRILSNLGSVRYVGNRGIVTIGNDSVSHDVKYTGNGGSLKYRDGTDMDCNKITQINEDDRSKKKRRKQYTRIYNSDGALNADAILKNCNKFLNNFQTDLCSRSTDCFVTSGAVVTMPSISVVNGNVTINNYHS</sequence>
<evidence type="ECO:0000256" key="1">
    <source>
        <dbReference type="SAM" id="MobiDB-lite"/>
    </source>
</evidence>
<name>A0A6M2DPM3_XENCH</name>
<feature type="compositionally biased region" description="Polar residues" evidence="1">
    <location>
        <begin position="1"/>
        <end position="18"/>
    </location>
</feature>
<protein>
    <submittedName>
        <fullName evidence="2">Uncharacterized protein</fullName>
    </submittedName>
</protein>
<accession>A0A6M2DPM3</accession>
<organism evidence="2">
    <name type="scientific">Xenopsylla cheopis</name>
    <name type="common">Oriental rat flea</name>
    <name type="synonym">Pulex cheopis</name>
    <dbReference type="NCBI Taxonomy" id="163159"/>
    <lineage>
        <taxon>Eukaryota</taxon>
        <taxon>Metazoa</taxon>
        <taxon>Ecdysozoa</taxon>
        <taxon>Arthropoda</taxon>
        <taxon>Hexapoda</taxon>
        <taxon>Insecta</taxon>
        <taxon>Pterygota</taxon>
        <taxon>Neoptera</taxon>
        <taxon>Endopterygota</taxon>
        <taxon>Siphonaptera</taxon>
        <taxon>Pulicidae</taxon>
        <taxon>Xenopsyllinae</taxon>
        <taxon>Xenopsylla</taxon>
    </lineage>
</organism>
<feature type="region of interest" description="Disordered" evidence="1">
    <location>
        <begin position="1"/>
        <end position="22"/>
    </location>
</feature>
<dbReference type="EMBL" id="GIIL01004476">
    <property type="protein sequence ID" value="NOV48202.1"/>
    <property type="molecule type" value="Transcribed_RNA"/>
</dbReference>
<reference evidence="2" key="1">
    <citation type="submission" date="2020-03" db="EMBL/GenBank/DDBJ databases">
        <title>Transcriptomic Profiling of the Digestive Tract of the Rat Flea, Xenopsylla cheopis, Following Blood Feeding and Infection with Yersinia pestis.</title>
        <authorList>
            <person name="Bland D.M."/>
            <person name="Martens C.A."/>
            <person name="Virtaneva K."/>
            <person name="Kanakabandi K."/>
            <person name="Long D."/>
            <person name="Rosenke R."/>
            <person name="Saturday G.A."/>
            <person name="Hoyt F.H."/>
            <person name="Bruno D.P."/>
            <person name="Ribeiro J.M.C."/>
            <person name="Hinnebusch J."/>
        </authorList>
    </citation>
    <scope>NUCLEOTIDE SEQUENCE</scope>
</reference>
<dbReference type="AlphaFoldDB" id="A0A6M2DPM3"/>
<evidence type="ECO:0000313" key="2">
    <source>
        <dbReference type="EMBL" id="NOV48202.1"/>
    </source>
</evidence>
<proteinExistence type="predicted"/>